<accession>A0A3M6UV83</accession>
<keyword evidence="3" id="KW-1185">Reference proteome</keyword>
<sequence length="65" mass="7450">MHRLIRRMCHMQIYKGSSARKRRTSNKQHGEAGIEGQPTDQLLPDIDTKVWTADEGKIPYEGQQG</sequence>
<dbReference type="AlphaFoldDB" id="A0A3M6UV83"/>
<name>A0A3M6UV83_POCDA</name>
<evidence type="ECO:0000256" key="1">
    <source>
        <dbReference type="SAM" id="MobiDB-lite"/>
    </source>
</evidence>
<comment type="caution">
    <text evidence="2">The sequence shown here is derived from an EMBL/GenBank/DDBJ whole genome shotgun (WGS) entry which is preliminary data.</text>
</comment>
<evidence type="ECO:0000313" key="3">
    <source>
        <dbReference type="Proteomes" id="UP000275408"/>
    </source>
</evidence>
<feature type="region of interest" description="Disordered" evidence="1">
    <location>
        <begin position="15"/>
        <end position="44"/>
    </location>
</feature>
<evidence type="ECO:0000313" key="2">
    <source>
        <dbReference type="EMBL" id="RMX57464.1"/>
    </source>
</evidence>
<proteinExistence type="predicted"/>
<reference evidence="2 3" key="1">
    <citation type="journal article" date="2018" name="Sci. Rep.">
        <title>Comparative analysis of the Pocillopora damicornis genome highlights role of immune system in coral evolution.</title>
        <authorList>
            <person name="Cunning R."/>
            <person name="Bay R.A."/>
            <person name="Gillette P."/>
            <person name="Baker A.C."/>
            <person name="Traylor-Knowles N."/>
        </authorList>
    </citation>
    <scope>NUCLEOTIDE SEQUENCE [LARGE SCALE GENOMIC DNA]</scope>
    <source>
        <strain evidence="2">RSMAS</strain>
        <tissue evidence="2">Whole animal</tissue>
    </source>
</reference>
<dbReference type="Proteomes" id="UP000275408">
    <property type="component" value="Unassembled WGS sequence"/>
</dbReference>
<dbReference type="EMBL" id="RCHS01000653">
    <property type="protein sequence ID" value="RMX57464.1"/>
    <property type="molecule type" value="Genomic_DNA"/>
</dbReference>
<organism evidence="2 3">
    <name type="scientific">Pocillopora damicornis</name>
    <name type="common">Cauliflower coral</name>
    <name type="synonym">Millepora damicornis</name>
    <dbReference type="NCBI Taxonomy" id="46731"/>
    <lineage>
        <taxon>Eukaryota</taxon>
        <taxon>Metazoa</taxon>
        <taxon>Cnidaria</taxon>
        <taxon>Anthozoa</taxon>
        <taxon>Hexacorallia</taxon>
        <taxon>Scleractinia</taxon>
        <taxon>Astrocoeniina</taxon>
        <taxon>Pocilloporidae</taxon>
        <taxon>Pocillopora</taxon>
    </lineage>
</organism>
<protein>
    <submittedName>
        <fullName evidence="2">Uncharacterized protein</fullName>
    </submittedName>
</protein>
<gene>
    <name evidence="2" type="ORF">pdam_00025293</name>
</gene>